<evidence type="ECO:0000259" key="4">
    <source>
        <dbReference type="PROSITE" id="PS51077"/>
    </source>
</evidence>
<organism evidence="6 7">
    <name type="scientific">Undibacter mobilis</name>
    <dbReference type="NCBI Taxonomy" id="2292256"/>
    <lineage>
        <taxon>Bacteria</taxon>
        <taxon>Pseudomonadati</taxon>
        <taxon>Pseudomonadota</taxon>
        <taxon>Alphaproteobacteria</taxon>
        <taxon>Hyphomicrobiales</taxon>
        <taxon>Nitrobacteraceae</taxon>
        <taxon>Undibacter</taxon>
    </lineage>
</organism>
<dbReference type="InterPro" id="IPR036390">
    <property type="entry name" value="WH_DNA-bd_sf"/>
</dbReference>
<dbReference type="InterPro" id="IPR005471">
    <property type="entry name" value="Tscrpt_reg_IclR_N"/>
</dbReference>
<dbReference type="PANTHER" id="PTHR30136">
    <property type="entry name" value="HELIX-TURN-HELIX TRANSCRIPTIONAL REGULATOR, ICLR FAMILY"/>
    <property type="match status" value="1"/>
</dbReference>
<dbReference type="SUPFAM" id="SSF46785">
    <property type="entry name" value="Winged helix' DNA-binding domain"/>
    <property type="match status" value="1"/>
</dbReference>
<proteinExistence type="predicted"/>
<dbReference type="CDD" id="cd00090">
    <property type="entry name" value="HTH_ARSR"/>
    <property type="match status" value="1"/>
</dbReference>
<evidence type="ECO:0000256" key="3">
    <source>
        <dbReference type="ARBA" id="ARBA00023163"/>
    </source>
</evidence>
<keyword evidence="2" id="KW-0238">DNA-binding</keyword>
<evidence type="ECO:0000256" key="2">
    <source>
        <dbReference type="ARBA" id="ARBA00023125"/>
    </source>
</evidence>
<dbReference type="OrthoDB" id="6057486at2"/>
<dbReference type="GO" id="GO:0003700">
    <property type="term" value="F:DNA-binding transcription factor activity"/>
    <property type="evidence" value="ECO:0007669"/>
    <property type="project" value="TreeGrafter"/>
</dbReference>
<feature type="domain" description="HTH iclR-type" evidence="4">
    <location>
        <begin position="9"/>
        <end position="71"/>
    </location>
</feature>
<dbReference type="EMBL" id="QRGO01000001">
    <property type="protein sequence ID" value="RDV04719.1"/>
    <property type="molecule type" value="Genomic_DNA"/>
</dbReference>
<keyword evidence="1" id="KW-0805">Transcription regulation</keyword>
<gene>
    <name evidence="6" type="ORF">DXH78_09185</name>
</gene>
<evidence type="ECO:0000313" key="7">
    <source>
        <dbReference type="Proteomes" id="UP000263993"/>
    </source>
</evidence>
<dbReference type="InterPro" id="IPR029016">
    <property type="entry name" value="GAF-like_dom_sf"/>
</dbReference>
<dbReference type="SUPFAM" id="SSF55781">
    <property type="entry name" value="GAF domain-like"/>
    <property type="match status" value="1"/>
</dbReference>
<dbReference type="SMART" id="SM00346">
    <property type="entry name" value="HTH_ICLR"/>
    <property type="match status" value="1"/>
</dbReference>
<dbReference type="GO" id="GO:0045892">
    <property type="term" value="P:negative regulation of DNA-templated transcription"/>
    <property type="evidence" value="ECO:0007669"/>
    <property type="project" value="TreeGrafter"/>
</dbReference>
<evidence type="ECO:0000259" key="5">
    <source>
        <dbReference type="PROSITE" id="PS51078"/>
    </source>
</evidence>
<dbReference type="InterPro" id="IPR036388">
    <property type="entry name" value="WH-like_DNA-bd_sf"/>
</dbReference>
<dbReference type="Proteomes" id="UP000263993">
    <property type="component" value="Unassembled WGS sequence"/>
</dbReference>
<evidence type="ECO:0000313" key="6">
    <source>
        <dbReference type="EMBL" id="RDV04719.1"/>
    </source>
</evidence>
<dbReference type="Gene3D" id="1.10.10.10">
    <property type="entry name" value="Winged helix-like DNA-binding domain superfamily/Winged helix DNA-binding domain"/>
    <property type="match status" value="1"/>
</dbReference>
<dbReference type="Gene3D" id="3.30.450.40">
    <property type="match status" value="1"/>
</dbReference>
<dbReference type="PROSITE" id="PS51077">
    <property type="entry name" value="HTH_ICLR"/>
    <property type="match status" value="1"/>
</dbReference>
<protein>
    <submittedName>
        <fullName evidence="6">IclR family transcriptional regulator</fullName>
    </submittedName>
</protein>
<comment type="caution">
    <text evidence="6">The sequence shown here is derived from an EMBL/GenBank/DDBJ whole genome shotgun (WGS) entry which is preliminary data.</text>
</comment>
<keyword evidence="7" id="KW-1185">Reference proteome</keyword>
<dbReference type="FunFam" id="1.10.10.10:FF:000056">
    <property type="entry name" value="IclR family transcriptional regulator"/>
    <property type="match status" value="1"/>
</dbReference>
<dbReference type="InterPro" id="IPR011991">
    <property type="entry name" value="ArsR-like_HTH"/>
</dbReference>
<sequence>MSEPEFGGVRSVQLAIDVLEAVAFADGELGVTQIAERLNVTKGSVHRHLQTLVERGYLAQNPSTSRYMIGPKSRLLARHAPDDDLVHVAEGPMRQLRDALDQPIVLSEMTPRGALVLHKLAGSSPVEIGVRSGSELTFHASAQGKVMLAFAPQPFRERVLARPLQRFTEKTIISPRKLEQELLEVARLGFASSPEEVALGLNAVAAPIFNAQDACIAAIAIVGSIHGLPEKARAHDVALLTETARQISRKLGHGLGTEQVAAAGRGVRPVRPRRRA</sequence>
<keyword evidence="3" id="KW-0804">Transcription</keyword>
<accession>A0A371BAT7</accession>
<reference evidence="7" key="1">
    <citation type="submission" date="2018-08" db="EMBL/GenBank/DDBJ databases">
        <authorList>
            <person name="Kim S.-J."/>
            <person name="Jung G.-Y."/>
        </authorList>
    </citation>
    <scope>NUCLEOTIDE SEQUENCE [LARGE SCALE GENOMIC DNA]</scope>
    <source>
        <strain evidence="7">GY_H</strain>
    </source>
</reference>
<dbReference type="InterPro" id="IPR050707">
    <property type="entry name" value="HTH_MetabolicPath_Reg"/>
</dbReference>
<dbReference type="PROSITE" id="PS51078">
    <property type="entry name" value="ICLR_ED"/>
    <property type="match status" value="1"/>
</dbReference>
<feature type="domain" description="IclR-ED" evidence="5">
    <location>
        <begin position="72"/>
        <end position="253"/>
    </location>
</feature>
<name>A0A371BAT7_9BRAD</name>
<dbReference type="Pfam" id="PF09339">
    <property type="entry name" value="HTH_IclR"/>
    <property type="match status" value="1"/>
</dbReference>
<dbReference type="RefSeq" id="WP_115516745.1">
    <property type="nucleotide sequence ID" value="NZ_QRGO01000001.1"/>
</dbReference>
<dbReference type="AlphaFoldDB" id="A0A371BAT7"/>
<dbReference type="GO" id="GO:0003677">
    <property type="term" value="F:DNA binding"/>
    <property type="evidence" value="ECO:0007669"/>
    <property type="project" value="UniProtKB-KW"/>
</dbReference>
<dbReference type="PANTHER" id="PTHR30136:SF8">
    <property type="entry name" value="TRANSCRIPTIONAL REGULATORY PROTEIN"/>
    <property type="match status" value="1"/>
</dbReference>
<dbReference type="InterPro" id="IPR014757">
    <property type="entry name" value="Tscrpt_reg_IclR_C"/>
</dbReference>
<evidence type="ECO:0000256" key="1">
    <source>
        <dbReference type="ARBA" id="ARBA00023015"/>
    </source>
</evidence>
<dbReference type="Pfam" id="PF01614">
    <property type="entry name" value="IclR_C"/>
    <property type="match status" value="1"/>
</dbReference>